<keyword evidence="2" id="KW-1185">Reference proteome</keyword>
<evidence type="ECO:0000313" key="1">
    <source>
        <dbReference type="EMBL" id="MBE1506850.1"/>
    </source>
</evidence>
<dbReference type="RefSeq" id="WP_192730489.1">
    <property type="nucleotide sequence ID" value="NZ_BAAAVL010000014.1"/>
</dbReference>
<name>A0ABR9IUI3_RHIVS</name>
<dbReference type="EMBL" id="JADBEC010000001">
    <property type="protein sequence ID" value="MBE1506850.1"/>
    <property type="molecule type" value="Genomic_DNA"/>
</dbReference>
<reference evidence="1 2" key="1">
    <citation type="submission" date="2020-10" db="EMBL/GenBank/DDBJ databases">
        <title>Sequencing the genomes of 1000 actinobacteria strains.</title>
        <authorList>
            <person name="Klenk H.-P."/>
        </authorList>
    </citation>
    <scope>NUCLEOTIDE SEQUENCE [LARGE SCALE GENOMIC DNA]</scope>
    <source>
        <strain evidence="1 2">DSM 7307</strain>
    </source>
</reference>
<gene>
    <name evidence="1" type="ORF">H4W29_004031</name>
</gene>
<proteinExistence type="predicted"/>
<comment type="caution">
    <text evidence="1">The sequence shown here is derived from an EMBL/GenBank/DDBJ whole genome shotgun (WGS) entry which is preliminary data.</text>
</comment>
<sequence length="66" mass="7314">MITTEDQNHIELKQTSNCRQDVEIAMMGMLTNLQKHGWTPAELALALADASEELVMLIASKTVKSN</sequence>
<protein>
    <submittedName>
        <fullName evidence="1">Uncharacterized protein</fullName>
    </submittedName>
</protein>
<evidence type="ECO:0000313" key="2">
    <source>
        <dbReference type="Proteomes" id="UP000620262"/>
    </source>
</evidence>
<accession>A0ABR9IUI3</accession>
<dbReference type="Proteomes" id="UP000620262">
    <property type="component" value="Unassembled WGS sequence"/>
</dbReference>
<organism evidence="1 2">
    <name type="scientific">Rhizobium viscosum</name>
    <name type="common">Arthrobacter viscosus</name>
    <dbReference type="NCBI Taxonomy" id="1673"/>
    <lineage>
        <taxon>Bacteria</taxon>
        <taxon>Pseudomonadati</taxon>
        <taxon>Pseudomonadota</taxon>
        <taxon>Alphaproteobacteria</taxon>
        <taxon>Hyphomicrobiales</taxon>
        <taxon>Rhizobiaceae</taxon>
        <taxon>Rhizobium/Agrobacterium group</taxon>
        <taxon>Rhizobium</taxon>
    </lineage>
</organism>